<feature type="region of interest" description="Disordered" evidence="2">
    <location>
        <begin position="41"/>
        <end position="73"/>
    </location>
</feature>
<dbReference type="InterPro" id="IPR008984">
    <property type="entry name" value="SMAD_FHA_dom_sf"/>
</dbReference>
<sequence>MSPFTLTLIKLAFLAVLWLFVIAAVGVIRADLFGSKAATKAAQRASQPRPPRAARQPKPPRQPRGAQPGGAPTKLVVVQGERAGTVIDLTGVPITIGRANDATLVVTDDYASSRHARLYAQDGQWIVEDLGSTNGTYLGRTKVSRPMPVPPGVPVRIGKTVIELRK</sequence>
<organism evidence="4 5">
    <name type="scientific">Actinomadura soli</name>
    <dbReference type="NCBI Taxonomy" id="2508997"/>
    <lineage>
        <taxon>Bacteria</taxon>
        <taxon>Bacillati</taxon>
        <taxon>Actinomycetota</taxon>
        <taxon>Actinomycetes</taxon>
        <taxon>Streptosporangiales</taxon>
        <taxon>Thermomonosporaceae</taxon>
        <taxon>Actinomadura</taxon>
    </lineage>
</organism>
<dbReference type="InterPro" id="IPR050923">
    <property type="entry name" value="Cell_Proc_Reg/RNA_Proc"/>
</dbReference>
<name>A0A5C4JC95_9ACTN</name>
<evidence type="ECO:0000259" key="3">
    <source>
        <dbReference type="PROSITE" id="PS50006"/>
    </source>
</evidence>
<dbReference type="SUPFAM" id="SSF49879">
    <property type="entry name" value="SMAD/FHA domain"/>
    <property type="match status" value="1"/>
</dbReference>
<evidence type="ECO:0000313" key="4">
    <source>
        <dbReference type="EMBL" id="TMR01126.1"/>
    </source>
</evidence>
<accession>A0A5C4JC95</accession>
<dbReference type="Proteomes" id="UP000309174">
    <property type="component" value="Unassembled WGS sequence"/>
</dbReference>
<feature type="compositionally biased region" description="Low complexity" evidence="2">
    <location>
        <begin position="63"/>
        <end position="72"/>
    </location>
</feature>
<proteinExistence type="predicted"/>
<reference evidence="4 5" key="1">
    <citation type="submission" date="2019-05" db="EMBL/GenBank/DDBJ databases">
        <title>Draft genome sequence of Actinomadura sp. 14C53.</title>
        <authorList>
            <person name="Saricaoglu S."/>
            <person name="Isik K."/>
        </authorList>
    </citation>
    <scope>NUCLEOTIDE SEQUENCE [LARGE SCALE GENOMIC DNA]</scope>
    <source>
        <strain evidence="4 5">14C53</strain>
    </source>
</reference>
<feature type="domain" description="FHA" evidence="3">
    <location>
        <begin position="94"/>
        <end position="143"/>
    </location>
</feature>
<dbReference type="PROSITE" id="PS50006">
    <property type="entry name" value="FHA_DOMAIN"/>
    <property type="match status" value="1"/>
</dbReference>
<dbReference type="PANTHER" id="PTHR23308">
    <property type="entry name" value="NUCLEAR INHIBITOR OF PROTEIN PHOSPHATASE-1"/>
    <property type="match status" value="1"/>
</dbReference>
<comment type="caution">
    <text evidence="4">The sequence shown here is derived from an EMBL/GenBank/DDBJ whole genome shotgun (WGS) entry which is preliminary data.</text>
</comment>
<dbReference type="Gene3D" id="2.60.200.20">
    <property type="match status" value="1"/>
</dbReference>
<evidence type="ECO:0000313" key="5">
    <source>
        <dbReference type="Proteomes" id="UP000309174"/>
    </source>
</evidence>
<evidence type="ECO:0000256" key="1">
    <source>
        <dbReference type="ARBA" id="ARBA00022553"/>
    </source>
</evidence>
<dbReference type="AlphaFoldDB" id="A0A5C4JC95"/>
<dbReference type="EMBL" id="VCKW01000066">
    <property type="protein sequence ID" value="TMR01126.1"/>
    <property type="molecule type" value="Genomic_DNA"/>
</dbReference>
<dbReference type="SMART" id="SM00240">
    <property type="entry name" value="FHA"/>
    <property type="match status" value="1"/>
</dbReference>
<dbReference type="Pfam" id="PF00498">
    <property type="entry name" value="FHA"/>
    <property type="match status" value="1"/>
</dbReference>
<dbReference type="OrthoDB" id="277520at2"/>
<dbReference type="InterPro" id="IPR000253">
    <property type="entry name" value="FHA_dom"/>
</dbReference>
<keyword evidence="5" id="KW-1185">Reference proteome</keyword>
<evidence type="ECO:0000256" key="2">
    <source>
        <dbReference type="SAM" id="MobiDB-lite"/>
    </source>
</evidence>
<dbReference type="RefSeq" id="WP_138645768.1">
    <property type="nucleotide sequence ID" value="NZ_VCKW01000066.1"/>
</dbReference>
<keyword evidence="1" id="KW-0597">Phosphoprotein</keyword>
<gene>
    <name evidence="4" type="ORF">ETD83_15175</name>
</gene>
<protein>
    <submittedName>
        <fullName evidence="4">FHA domain-containing protein</fullName>
    </submittedName>
</protein>